<reference evidence="2 3" key="1">
    <citation type="submission" date="2023-08" db="EMBL/GenBank/DDBJ databases">
        <title>Phytohabitans sansha sp. nov., isolated from marine sediment.</title>
        <authorList>
            <person name="Zhao Y."/>
            <person name="Yi K."/>
        </authorList>
    </citation>
    <scope>NUCLEOTIDE SEQUENCE [LARGE SCALE GENOMIC DNA]</scope>
    <source>
        <strain evidence="2 3">ZYX-F-186</strain>
    </source>
</reference>
<dbReference type="InterPro" id="IPR029032">
    <property type="entry name" value="AhpD-like"/>
</dbReference>
<gene>
    <name evidence="2" type="ORF">RB614_09690</name>
</gene>
<dbReference type="RefSeq" id="WP_308712060.1">
    <property type="nucleotide sequence ID" value="NZ_JAVHUY010000007.1"/>
</dbReference>
<dbReference type="Gene3D" id="1.20.1290.10">
    <property type="entry name" value="AhpD-like"/>
    <property type="match status" value="1"/>
</dbReference>
<evidence type="ECO:0000313" key="3">
    <source>
        <dbReference type="Proteomes" id="UP001230908"/>
    </source>
</evidence>
<organism evidence="2 3">
    <name type="scientific">Phytohabitans maris</name>
    <dbReference type="NCBI Taxonomy" id="3071409"/>
    <lineage>
        <taxon>Bacteria</taxon>
        <taxon>Bacillati</taxon>
        <taxon>Actinomycetota</taxon>
        <taxon>Actinomycetes</taxon>
        <taxon>Micromonosporales</taxon>
        <taxon>Micromonosporaceae</taxon>
    </lineage>
</organism>
<feature type="domain" description="Carboxymuconolactone decarboxylase-like" evidence="1">
    <location>
        <begin position="50"/>
        <end position="116"/>
    </location>
</feature>
<evidence type="ECO:0000259" key="1">
    <source>
        <dbReference type="Pfam" id="PF02627"/>
    </source>
</evidence>
<dbReference type="InterPro" id="IPR003779">
    <property type="entry name" value="CMD-like"/>
</dbReference>
<dbReference type="SUPFAM" id="SSF69118">
    <property type="entry name" value="AhpD-like"/>
    <property type="match status" value="1"/>
</dbReference>
<dbReference type="Pfam" id="PF02627">
    <property type="entry name" value="CMD"/>
    <property type="match status" value="1"/>
</dbReference>
<accession>A0ABU0ZEC7</accession>
<protein>
    <submittedName>
        <fullName evidence="2">Carboxymuconolactone decarboxylase family protein</fullName>
    </submittedName>
</protein>
<sequence>MTPERLTAAQQDLYAEITGGDRAAAGGAPVPEADGALPGPFNAMLLSPVLGDALQRLGSAIRYHGTLPSRAREIAILTVAAHHDCAFEWRTHEPIARDAGLNDADLAAVRAMTALPDPNPYEAAVQTLTRRLLRYRGLDDEAYAAAVATVGAPALFEVVTLVGYYSLLALQMDVFAVS</sequence>
<comment type="caution">
    <text evidence="2">The sequence shown here is derived from an EMBL/GenBank/DDBJ whole genome shotgun (WGS) entry which is preliminary data.</text>
</comment>
<dbReference type="PANTHER" id="PTHR34846:SF11">
    <property type="entry name" value="4-CARBOXYMUCONOLACTONE DECARBOXYLASE FAMILY PROTEIN (AFU_ORTHOLOGUE AFUA_6G11590)"/>
    <property type="match status" value="1"/>
</dbReference>
<dbReference type="PANTHER" id="PTHR34846">
    <property type="entry name" value="4-CARBOXYMUCONOLACTONE DECARBOXYLASE FAMILY PROTEIN (AFU_ORTHOLOGUE AFUA_6G11590)"/>
    <property type="match status" value="1"/>
</dbReference>
<dbReference type="Proteomes" id="UP001230908">
    <property type="component" value="Unassembled WGS sequence"/>
</dbReference>
<evidence type="ECO:0000313" key="2">
    <source>
        <dbReference type="EMBL" id="MDQ7904791.1"/>
    </source>
</evidence>
<keyword evidence="3" id="KW-1185">Reference proteome</keyword>
<name>A0ABU0ZEC7_9ACTN</name>
<dbReference type="EMBL" id="JAVHUY010000007">
    <property type="protein sequence ID" value="MDQ7904791.1"/>
    <property type="molecule type" value="Genomic_DNA"/>
</dbReference>
<proteinExistence type="predicted"/>